<dbReference type="InterPro" id="IPR017853">
    <property type="entry name" value="GH"/>
</dbReference>
<keyword evidence="3" id="KW-0326">Glycosidase</keyword>
<evidence type="ECO:0000313" key="7">
    <source>
        <dbReference type="Proteomes" id="UP001374535"/>
    </source>
</evidence>
<protein>
    <recommendedName>
        <fullName evidence="5">Glycoside hydrolase family 5 domain-containing protein</fullName>
    </recommendedName>
</protein>
<feature type="non-terminal residue" evidence="6">
    <location>
        <position position="1"/>
    </location>
</feature>
<name>A0AAQ3P8P8_VIGMU</name>
<sequence>IHTLEMMNPCVVLVWFLAIFTSCCNSMPLSVQKRWIIDDATGERVKLHCSHWVAHAKPMLAEGLDKLPMNVIAANVAKAGFNCVRLSYATYMFTRYANNTVRDIFHSYDIPEIATAIEKHNPSVLNMTHLQAYEAVVDALGEHGVMVLIDNHLSLPDWCCANGDQNGFFGDRHFNTTEWIQGLAFVARHFKGKPNVFAMDLRNELRGSRQNWNVWYKYVSEGVKTIHEINPDLLIIVSGLSFDNDLSYLKTRPLDLNIANKIVYESHVYSFSGDTGRWHVQPTNWVCNATIQLFIQQSGFLLSGKNPAPLFVSEFGYNMEGGNFADERYWPCIVSYFTSVDLEWSLWAFQGSYYFRQGKVGPGETYGVMDSDWKEYRDPNFTQKIQLLQRMIQDPNSKASKSHILFHPSTGYCAHVNDKEVVMGDCKSNSLWSFEGDGSPIRLMNSAMCLKAVGEGLPPSLSQDCLSAQSSWKAIHTLEMMNPCVVLVWFLAIFTSCCNSMPLSVQKRWIIDDATGERVKLHCSHWVAHAKPMLAEGLDKLPMNVIAANVAKAGFNCVRLSYATYMFTRYANNTVRDIFHSYDIPEIATAIEKHNPSVLNMTHLQAYEAVVDALGEHGVMVLIDNHLSLPDWCCANGDQNGFFGDRHFNTTEWIQGLAFVARHFKGKPNVFAMDLRNELRGSRQNWNVWYKYVSEGVKTIHEINPDLLIIVSGLSFDNDLSYLKTRPLDLNIANKIVYESHVYSFSGDTGRWHVQPTNWVCNATIQLFIQQSGFLLSGKNPAPLFVSEFGYNMEGGNFADERYWPCIVSYFTSVDLEWSLWAFQGSYYFRQGKVGPGETYGVMDSDWKEYRDPNFTQKIQLLQRMIQDPNSKASKSHILFHPSTGYCAHVNDKEVVMGDCKSNSLWSFEGDGSPIRLMNSAMCLKAVGEGLPPSLSQDCLSAQSSWKAVSMSGLHLASFAKDGELLCLEKDSNSTKIVTKKCICIGDDDPSCLDDPLNQWFRLVPTNV</sequence>
<proteinExistence type="inferred from homology"/>
<evidence type="ECO:0000256" key="4">
    <source>
        <dbReference type="SAM" id="SignalP"/>
    </source>
</evidence>
<dbReference type="GO" id="GO:0004553">
    <property type="term" value="F:hydrolase activity, hydrolyzing O-glycosyl compounds"/>
    <property type="evidence" value="ECO:0007669"/>
    <property type="project" value="InterPro"/>
</dbReference>
<evidence type="ECO:0000256" key="3">
    <source>
        <dbReference type="ARBA" id="ARBA00023295"/>
    </source>
</evidence>
<dbReference type="Gene3D" id="3.20.20.80">
    <property type="entry name" value="Glycosidases"/>
    <property type="match status" value="2"/>
</dbReference>
<accession>A0AAQ3P8P8</accession>
<dbReference type="SUPFAM" id="SSF50370">
    <property type="entry name" value="Ricin B-like lectins"/>
    <property type="match status" value="2"/>
</dbReference>
<evidence type="ECO:0000313" key="6">
    <source>
        <dbReference type="EMBL" id="WVZ21923.1"/>
    </source>
</evidence>
<comment type="similarity">
    <text evidence="1">Belongs to the glycosyl hydrolase 5 (cellulase A) family.</text>
</comment>
<dbReference type="PANTHER" id="PTHR31263">
    <property type="entry name" value="CELLULASE FAMILY PROTEIN (AFU_ORTHOLOGUE AFUA_5G14560)"/>
    <property type="match status" value="1"/>
</dbReference>
<evidence type="ECO:0000259" key="5">
    <source>
        <dbReference type="Pfam" id="PF00150"/>
    </source>
</evidence>
<dbReference type="AlphaFoldDB" id="A0AAQ3P8P8"/>
<dbReference type="EMBL" id="CP144700">
    <property type="protein sequence ID" value="WVZ21923.1"/>
    <property type="molecule type" value="Genomic_DNA"/>
</dbReference>
<evidence type="ECO:0000256" key="2">
    <source>
        <dbReference type="ARBA" id="ARBA00022801"/>
    </source>
</evidence>
<gene>
    <name evidence="6" type="ORF">V8G54_000467</name>
</gene>
<feature type="chain" id="PRO_5042820742" description="Glycoside hydrolase family 5 domain-containing protein" evidence="4">
    <location>
        <begin position="27"/>
        <end position="1008"/>
    </location>
</feature>
<keyword evidence="2" id="KW-0378">Hydrolase</keyword>
<keyword evidence="7" id="KW-1185">Reference proteome</keyword>
<dbReference type="Proteomes" id="UP001374535">
    <property type="component" value="Chromosome 1"/>
</dbReference>
<evidence type="ECO:0000256" key="1">
    <source>
        <dbReference type="ARBA" id="ARBA00005641"/>
    </source>
</evidence>
<dbReference type="GO" id="GO:0000272">
    <property type="term" value="P:polysaccharide catabolic process"/>
    <property type="evidence" value="ECO:0007669"/>
    <property type="project" value="InterPro"/>
</dbReference>
<dbReference type="SUPFAM" id="SSF51445">
    <property type="entry name" value="(Trans)glycosidases"/>
    <property type="match status" value="2"/>
</dbReference>
<dbReference type="InterPro" id="IPR035992">
    <property type="entry name" value="Ricin_B-like_lectins"/>
</dbReference>
<reference evidence="6 7" key="1">
    <citation type="journal article" date="2023" name="Life. Sci Alliance">
        <title>Evolutionary insights into 3D genome organization and epigenetic landscape of Vigna mungo.</title>
        <authorList>
            <person name="Junaid A."/>
            <person name="Singh B."/>
            <person name="Bhatia S."/>
        </authorList>
    </citation>
    <scope>NUCLEOTIDE SEQUENCE [LARGE SCALE GENOMIC DNA]</scope>
    <source>
        <strain evidence="6">Urdbean</strain>
    </source>
</reference>
<dbReference type="InterPro" id="IPR001547">
    <property type="entry name" value="Glyco_hydro_5"/>
</dbReference>
<dbReference type="PANTHER" id="PTHR31263:SF0">
    <property type="entry name" value="CELLULASE FAMILY PROTEIN (AFU_ORTHOLOGUE AFUA_5G14560)"/>
    <property type="match status" value="1"/>
</dbReference>
<feature type="domain" description="Glycoside hydrolase family 5" evidence="5">
    <location>
        <begin position="542"/>
        <end position="824"/>
    </location>
</feature>
<keyword evidence="4" id="KW-0732">Signal</keyword>
<feature type="signal peptide" evidence="4">
    <location>
        <begin position="1"/>
        <end position="26"/>
    </location>
</feature>
<feature type="domain" description="Glycoside hydrolase family 5" evidence="5">
    <location>
        <begin position="68"/>
        <end position="350"/>
    </location>
</feature>
<dbReference type="Pfam" id="PF00150">
    <property type="entry name" value="Cellulase"/>
    <property type="match status" value="2"/>
</dbReference>
<organism evidence="6 7">
    <name type="scientific">Vigna mungo</name>
    <name type="common">Black gram</name>
    <name type="synonym">Phaseolus mungo</name>
    <dbReference type="NCBI Taxonomy" id="3915"/>
    <lineage>
        <taxon>Eukaryota</taxon>
        <taxon>Viridiplantae</taxon>
        <taxon>Streptophyta</taxon>
        <taxon>Embryophyta</taxon>
        <taxon>Tracheophyta</taxon>
        <taxon>Spermatophyta</taxon>
        <taxon>Magnoliopsida</taxon>
        <taxon>eudicotyledons</taxon>
        <taxon>Gunneridae</taxon>
        <taxon>Pentapetalae</taxon>
        <taxon>rosids</taxon>
        <taxon>fabids</taxon>
        <taxon>Fabales</taxon>
        <taxon>Fabaceae</taxon>
        <taxon>Papilionoideae</taxon>
        <taxon>50 kb inversion clade</taxon>
        <taxon>NPAAA clade</taxon>
        <taxon>indigoferoid/millettioid clade</taxon>
        <taxon>Phaseoleae</taxon>
        <taxon>Vigna</taxon>
    </lineage>
</organism>